<sequence length="33" mass="3681">MTNATAAIIVNWNDHALTTRAIDSLKKSETQCY</sequence>
<comment type="caution">
    <text evidence="1">The sequence shown here is derived from an EMBL/GenBank/DDBJ whole genome shotgun (WGS) entry which is preliminary data.</text>
</comment>
<organism evidence="1">
    <name type="scientific">marine sediment metagenome</name>
    <dbReference type="NCBI Taxonomy" id="412755"/>
    <lineage>
        <taxon>unclassified sequences</taxon>
        <taxon>metagenomes</taxon>
        <taxon>ecological metagenomes</taxon>
    </lineage>
</organism>
<protein>
    <submittedName>
        <fullName evidence="1">Uncharacterized protein</fullName>
    </submittedName>
</protein>
<gene>
    <name evidence="1" type="ORF">LCGC14_2509070</name>
</gene>
<name>A0A0F9BMK4_9ZZZZ</name>
<dbReference type="AlphaFoldDB" id="A0A0F9BMK4"/>
<dbReference type="EMBL" id="LAZR01040198">
    <property type="protein sequence ID" value="KKL15092.1"/>
    <property type="molecule type" value="Genomic_DNA"/>
</dbReference>
<feature type="non-terminal residue" evidence="1">
    <location>
        <position position="33"/>
    </location>
</feature>
<evidence type="ECO:0000313" key="1">
    <source>
        <dbReference type="EMBL" id="KKL15092.1"/>
    </source>
</evidence>
<proteinExistence type="predicted"/>
<accession>A0A0F9BMK4</accession>
<reference evidence="1" key="1">
    <citation type="journal article" date="2015" name="Nature">
        <title>Complex archaea that bridge the gap between prokaryotes and eukaryotes.</title>
        <authorList>
            <person name="Spang A."/>
            <person name="Saw J.H."/>
            <person name="Jorgensen S.L."/>
            <person name="Zaremba-Niedzwiedzka K."/>
            <person name="Martijn J."/>
            <person name="Lind A.E."/>
            <person name="van Eijk R."/>
            <person name="Schleper C."/>
            <person name="Guy L."/>
            <person name="Ettema T.J."/>
        </authorList>
    </citation>
    <scope>NUCLEOTIDE SEQUENCE</scope>
</reference>